<name>A0A0L6V3U0_9BASI</name>
<proteinExistence type="predicted"/>
<dbReference type="Proteomes" id="UP000037035">
    <property type="component" value="Unassembled WGS sequence"/>
</dbReference>
<dbReference type="AlphaFoldDB" id="A0A0L6V3U0"/>
<reference evidence="1 2" key="1">
    <citation type="submission" date="2015-08" db="EMBL/GenBank/DDBJ databases">
        <title>Next Generation Sequencing and Analysis of the Genome of Puccinia sorghi L Schw, the Causal Agent of Maize Common Rust.</title>
        <authorList>
            <person name="Rochi L."/>
            <person name="Burguener G."/>
            <person name="Darino M."/>
            <person name="Turjanski A."/>
            <person name="Kreff E."/>
            <person name="Dieguez M.J."/>
            <person name="Sacco F."/>
        </authorList>
    </citation>
    <scope>NUCLEOTIDE SEQUENCE [LARGE SCALE GENOMIC DNA]</scope>
    <source>
        <strain evidence="1 2">RO10H11247</strain>
    </source>
</reference>
<evidence type="ECO:0000313" key="2">
    <source>
        <dbReference type="Proteomes" id="UP000037035"/>
    </source>
</evidence>
<sequence length="31" mass="3060">MCQAISSSSASGDPAAVSKAIDAVYTKMVGN</sequence>
<dbReference type="EMBL" id="LAVV01007593">
    <property type="protein sequence ID" value="KNZ55426.1"/>
    <property type="molecule type" value="Genomic_DNA"/>
</dbReference>
<dbReference type="VEuPathDB" id="FungiDB:VP01_2682g2"/>
<protein>
    <submittedName>
        <fullName evidence="1">Uncharacterized protein</fullName>
    </submittedName>
</protein>
<comment type="caution">
    <text evidence="1">The sequence shown here is derived from an EMBL/GenBank/DDBJ whole genome shotgun (WGS) entry which is preliminary data.</text>
</comment>
<gene>
    <name evidence="1" type="ORF">VP01_2682g2</name>
</gene>
<organism evidence="1 2">
    <name type="scientific">Puccinia sorghi</name>
    <dbReference type="NCBI Taxonomy" id="27349"/>
    <lineage>
        <taxon>Eukaryota</taxon>
        <taxon>Fungi</taxon>
        <taxon>Dikarya</taxon>
        <taxon>Basidiomycota</taxon>
        <taxon>Pucciniomycotina</taxon>
        <taxon>Pucciniomycetes</taxon>
        <taxon>Pucciniales</taxon>
        <taxon>Pucciniaceae</taxon>
        <taxon>Puccinia</taxon>
    </lineage>
</organism>
<keyword evidence="2" id="KW-1185">Reference proteome</keyword>
<evidence type="ECO:0000313" key="1">
    <source>
        <dbReference type="EMBL" id="KNZ55426.1"/>
    </source>
</evidence>
<accession>A0A0L6V3U0</accession>